<evidence type="ECO:0000313" key="2">
    <source>
        <dbReference type="EMBL" id="NVN16784.1"/>
    </source>
</evidence>
<name>A0A850NAA2_9FLAO</name>
<evidence type="ECO:0008006" key="4">
    <source>
        <dbReference type="Google" id="ProtNLM"/>
    </source>
</evidence>
<accession>A0A850NAA2</accession>
<gene>
    <name evidence="2" type="ORF">GUA46_00400</name>
</gene>
<comment type="caution">
    <text evidence="2">The sequence shown here is derived from an EMBL/GenBank/DDBJ whole genome shotgun (WGS) entry which is preliminary data.</text>
</comment>
<dbReference type="Proteomes" id="UP000558089">
    <property type="component" value="Unassembled WGS sequence"/>
</dbReference>
<sequence length="117" mass="13471">MDNLKRVIVDYKKLTSEVLKLLVEKYPDGYGDDDVINFKNIKGEYIEAVEVSTEDTKYLVKISSKLERTMADFDEDDNEEDNFDSEGYEKIPEEDEDFSDSDDDPDSDGDSDSDEDE</sequence>
<protein>
    <recommendedName>
        <fullName evidence="4">DNA primase</fullName>
    </recommendedName>
</protein>
<dbReference type="AlphaFoldDB" id="A0A850NAA2"/>
<feature type="region of interest" description="Disordered" evidence="1">
    <location>
        <begin position="69"/>
        <end position="117"/>
    </location>
</feature>
<feature type="compositionally biased region" description="Acidic residues" evidence="1">
    <location>
        <begin position="72"/>
        <end position="117"/>
    </location>
</feature>
<proteinExistence type="predicted"/>
<evidence type="ECO:0000256" key="1">
    <source>
        <dbReference type="SAM" id="MobiDB-lite"/>
    </source>
</evidence>
<keyword evidence="3" id="KW-1185">Reference proteome</keyword>
<organism evidence="2 3">
    <name type="scientific">Flagellimonas chongwuensis</name>
    <dbReference type="NCBI Taxonomy" id="2697365"/>
    <lineage>
        <taxon>Bacteria</taxon>
        <taxon>Pseudomonadati</taxon>
        <taxon>Bacteroidota</taxon>
        <taxon>Flavobacteriia</taxon>
        <taxon>Flavobacteriales</taxon>
        <taxon>Flavobacteriaceae</taxon>
        <taxon>Flagellimonas</taxon>
    </lineage>
</organism>
<dbReference type="RefSeq" id="WP_108245360.1">
    <property type="nucleotide sequence ID" value="NZ_WYET01000001.1"/>
</dbReference>
<reference evidence="2 3" key="1">
    <citation type="submission" date="2020-01" db="EMBL/GenBank/DDBJ databases">
        <title>Draft Genome Analysis of Muricauda sp. HICW Isolated from coastal seawater of PR China.</title>
        <authorList>
            <person name="Chen M.-X."/>
        </authorList>
    </citation>
    <scope>NUCLEOTIDE SEQUENCE [LARGE SCALE GENOMIC DNA]</scope>
    <source>
        <strain evidence="2 3">HICW</strain>
    </source>
</reference>
<dbReference type="EMBL" id="WYET01000001">
    <property type="protein sequence ID" value="NVN16784.1"/>
    <property type="molecule type" value="Genomic_DNA"/>
</dbReference>
<evidence type="ECO:0000313" key="3">
    <source>
        <dbReference type="Proteomes" id="UP000558089"/>
    </source>
</evidence>